<dbReference type="PANTHER" id="PTHR23225">
    <property type="entry name" value="ZINC FINGER PROTEIN"/>
    <property type="match status" value="1"/>
</dbReference>
<proteinExistence type="predicted"/>
<feature type="region of interest" description="Disordered" evidence="1">
    <location>
        <begin position="483"/>
        <end position="518"/>
    </location>
</feature>
<dbReference type="EMBL" id="JAUEPO010000003">
    <property type="protein sequence ID" value="KAK3327808.1"/>
    <property type="molecule type" value="Genomic_DNA"/>
</dbReference>
<evidence type="ECO:0008006" key="4">
    <source>
        <dbReference type="Google" id="ProtNLM"/>
    </source>
</evidence>
<feature type="compositionally biased region" description="Polar residues" evidence="1">
    <location>
        <begin position="314"/>
        <end position="326"/>
    </location>
</feature>
<dbReference type="GO" id="GO:0003700">
    <property type="term" value="F:DNA-binding transcription factor activity"/>
    <property type="evidence" value="ECO:0007669"/>
    <property type="project" value="InterPro"/>
</dbReference>
<dbReference type="Proteomes" id="UP001286456">
    <property type="component" value="Unassembled WGS sequence"/>
</dbReference>
<evidence type="ECO:0000256" key="1">
    <source>
        <dbReference type="SAM" id="MobiDB-lite"/>
    </source>
</evidence>
<feature type="compositionally biased region" description="Low complexity" evidence="1">
    <location>
        <begin position="420"/>
        <end position="453"/>
    </location>
</feature>
<organism evidence="2 3">
    <name type="scientific">Cercophora scortea</name>
    <dbReference type="NCBI Taxonomy" id="314031"/>
    <lineage>
        <taxon>Eukaryota</taxon>
        <taxon>Fungi</taxon>
        <taxon>Dikarya</taxon>
        <taxon>Ascomycota</taxon>
        <taxon>Pezizomycotina</taxon>
        <taxon>Sordariomycetes</taxon>
        <taxon>Sordariomycetidae</taxon>
        <taxon>Sordariales</taxon>
        <taxon>Lasiosphaeriaceae</taxon>
        <taxon>Cercophora</taxon>
    </lineage>
</organism>
<protein>
    <recommendedName>
        <fullName evidence="4">C2H2-type domain-containing protein</fullName>
    </recommendedName>
</protein>
<feature type="compositionally biased region" description="Acidic residues" evidence="1">
    <location>
        <begin position="676"/>
        <end position="691"/>
    </location>
</feature>
<feature type="region of interest" description="Disordered" evidence="1">
    <location>
        <begin position="223"/>
        <end position="336"/>
    </location>
</feature>
<feature type="compositionally biased region" description="Acidic residues" evidence="1">
    <location>
        <begin position="245"/>
        <end position="254"/>
    </location>
</feature>
<reference evidence="2" key="2">
    <citation type="submission" date="2023-06" db="EMBL/GenBank/DDBJ databases">
        <authorList>
            <consortium name="Lawrence Berkeley National Laboratory"/>
            <person name="Haridas S."/>
            <person name="Hensen N."/>
            <person name="Bonometti L."/>
            <person name="Westerberg I."/>
            <person name="Brannstrom I.O."/>
            <person name="Guillou S."/>
            <person name="Cros-Aarteil S."/>
            <person name="Calhoun S."/>
            <person name="Kuo A."/>
            <person name="Mondo S."/>
            <person name="Pangilinan J."/>
            <person name="Riley R."/>
            <person name="Labutti K."/>
            <person name="Andreopoulos B."/>
            <person name="Lipzen A."/>
            <person name="Chen C."/>
            <person name="Yanf M."/>
            <person name="Daum C."/>
            <person name="Ng V."/>
            <person name="Clum A."/>
            <person name="Steindorff A."/>
            <person name="Ohm R."/>
            <person name="Martin F."/>
            <person name="Silar P."/>
            <person name="Natvig D."/>
            <person name="Lalanne C."/>
            <person name="Gautier V."/>
            <person name="Ament-Velasquez S.L."/>
            <person name="Kruys A."/>
            <person name="Hutchinson M.I."/>
            <person name="Powell A.J."/>
            <person name="Barry K."/>
            <person name="Miller A.N."/>
            <person name="Grigoriev I.V."/>
            <person name="Debuchy R."/>
            <person name="Gladieux P."/>
            <person name="Thoren M.H."/>
            <person name="Johannesson H."/>
        </authorList>
    </citation>
    <scope>NUCLEOTIDE SEQUENCE</scope>
    <source>
        <strain evidence="2">SMH4131-1</strain>
    </source>
</reference>
<dbReference type="PANTHER" id="PTHR23225:SF2">
    <property type="entry name" value="AT09679P-RELATED"/>
    <property type="match status" value="1"/>
</dbReference>
<evidence type="ECO:0000313" key="3">
    <source>
        <dbReference type="Proteomes" id="UP001286456"/>
    </source>
</evidence>
<reference evidence="2" key="1">
    <citation type="journal article" date="2023" name="Mol. Phylogenet. Evol.">
        <title>Genome-scale phylogeny and comparative genomics of the fungal order Sordariales.</title>
        <authorList>
            <person name="Hensen N."/>
            <person name="Bonometti L."/>
            <person name="Westerberg I."/>
            <person name="Brannstrom I.O."/>
            <person name="Guillou S."/>
            <person name="Cros-Aarteil S."/>
            <person name="Calhoun S."/>
            <person name="Haridas S."/>
            <person name="Kuo A."/>
            <person name="Mondo S."/>
            <person name="Pangilinan J."/>
            <person name="Riley R."/>
            <person name="LaButti K."/>
            <person name="Andreopoulos B."/>
            <person name="Lipzen A."/>
            <person name="Chen C."/>
            <person name="Yan M."/>
            <person name="Daum C."/>
            <person name="Ng V."/>
            <person name="Clum A."/>
            <person name="Steindorff A."/>
            <person name="Ohm R.A."/>
            <person name="Martin F."/>
            <person name="Silar P."/>
            <person name="Natvig D.O."/>
            <person name="Lalanne C."/>
            <person name="Gautier V."/>
            <person name="Ament-Velasquez S.L."/>
            <person name="Kruys A."/>
            <person name="Hutchinson M.I."/>
            <person name="Powell A.J."/>
            <person name="Barry K."/>
            <person name="Miller A.N."/>
            <person name="Grigoriev I.V."/>
            <person name="Debuchy R."/>
            <person name="Gladieux P."/>
            <person name="Hiltunen Thoren M."/>
            <person name="Johannesson H."/>
        </authorList>
    </citation>
    <scope>NUCLEOTIDE SEQUENCE</scope>
    <source>
        <strain evidence="2">SMH4131-1</strain>
    </source>
</reference>
<feature type="compositionally biased region" description="Low complexity" evidence="1">
    <location>
        <begin position="277"/>
        <end position="287"/>
    </location>
</feature>
<dbReference type="Gene3D" id="3.30.160.60">
    <property type="entry name" value="Classic Zinc Finger"/>
    <property type="match status" value="1"/>
</dbReference>
<comment type="caution">
    <text evidence="2">The sequence shown here is derived from an EMBL/GenBank/DDBJ whole genome shotgun (WGS) entry which is preliminary data.</text>
</comment>
<evidence type="ECO:0000313" key="2">
    <source>
        <dbReference type="EMBL" id="KAK3327808.1"/>
    </source>
</evidence>
<feature type="region of interest" description="Disordered" evidence="1">
    <location>
        <begin position="415"/>
        <end position="461"/>
    </location>
</feature>
<name>A0AAE0IMD8_9PEZI</name>
<dbReference type="InterPro" id="IPR039970">
    <property type="entry name" value="TF_Grauzone"/>
</dbReference>
<gene>
    <name evidence="2" type="ORF">B0T19DRAFT_174508</name>
</gene>
<accession>A0AAE0IMD8</accession>
<feature type="region of interest" description="Disordered" evidence="1">
    <location>
        <begin position="665"/>
        <end position="691"/>
    </location>
</feature>
<keyword evidence="3" id="KW-1185">Reference proteome</keyword>
<dbReference type="AlphaFoldDB" id="A0AAE0IMD8"/>
<feature type="compositionally biased region" description="Polar residues" evidence="1">
    <location>
        <begin position="288"/>
        <end position="304"/>
    </location>
</feature>
<sequence length="691" mass="75046">MASPPYISYHGPPFLGDDLVYHSQAFARADSRTINCSIDPGLQWVTERYLEDSLQKTYFHTDVQTMPTNSTFMTTDGISAVPQPFQPRLSSPMSSIELSSSSESIRSPLADTELIPITPPDTSSYHHVASYEHWETHNSRFMGMRDPIVSRSSADNYVNPTDVNSIEQADYNDSEINIDFACLSQGGFSHETFTSQCENEPTETTISLDSGFRRMTSPEAMQPHVEDEISASSQYPPPPPHTSSEDDIEDDIEDEVKPVPLVIRKRKEVGDDDYRPTKTNTRTTTRRGQQVKQTPVASNRTSADSPAAKRAKTSHVNSSSRSTGQHQKPKALPPSTSGAKAAFTCADCQYLPFKDQETLDYHIKKTHTRPFICVFNFAGCDSTFASKNEWKRHVSSQHLLLNYWLCQESSCGKNVNHDNSASSHSPSSKGASSKARPRTSSSSSSNAVSSSPAGTTPSLPNGVIFNRKDLYTQHLRRMHMPPQVKKTLKQAASKKSGSSSSAAAATAGQNATAAPPSAVEWEERMRACQKRACKQRCHLPDTMLCPAVGCAVEFRGADAWDQRMEHVARHLEKAAAEREPPVVFGGQGDPSLVHWASSDQVAIIKRAAGDEGREWVLNTPLKRGAGGGPGGIVIVASSSSAAPAVPAAAASDDERGAAVKSEIVVTEQGSAPVVGSEDDEDMDAEGEDDDI</sequence>
<feature type="compositionally biased region" description="Low complexity" evidence="1">
    <location>
        <begin position="490"/>
        <end position="514"/>
    </location>
</feature>